<feature type="region of interest" description="Disordered" evidence="1">
    <location>
        <begin position="1"/>
        <end position="29"/>
    </location>
</feature>
<evidence type="ECO:0000256" key="1">
    <source>
        <dbReference type="SAM" id="MobiDB-lite"/>
    </source>
</evidence>
<dbReference type="Pfam" id="PF05114">
    <property type="entry name" value="MbnB_TglH_ChrH"/>
    <property type="match status" value="1"/>
</dbReference>
<organism evidence="2 3">
    <name type="scientific">Ralstonia pickettii</name>
    <name type="common">Burkholderia pickettii</name>
    <dbReference type="NCBI Taxonomy" id="329"/>
    <lineage>
        <taxon>Bacteria</taxon>
        <taxon>Pseudomonadati</taxon>
        <taxon>Pseudomonadota</taxon>
        <taxon>Betaproteobacteria</taxon>
        <taxon>Burkholderiales</taxon>
        <taxon>Burkholderiaceae</taxon>
        <taxon>Ralstonia</taxon>
    </lineage>
</organism>
<dbReference type="AlphaFoldDB" id="A0A9Q3QL48"/>
<proteinExistence type="predicted"/>
<comment type="caution">
    <text evidence="2">The sequence shown here is derived from an EMBL/GenBank/DDBJ whole genome shotgun (WGS) entry which is preliminary data.</text>
</comment>
<dbReference type="InterPro" id="IPR007801">
    <property type="entry name" value="MbnB/TglH/ChrH"/>
</dbReference>
<sequence length="306" mass="34393">MFPLLAPAPHDTPAARCERRGNSHLPSRAGVGLKPQHTKEVVETRPDVGFFEVHAENYMVDGGPFHHWLSRVREAYPLSIHGVGLSIGGEAPLDEAHLERLAVLLAQYEPESFSEHLAWSTHGDFFYNDLLPIRYDRVTLERICDHVDQVQERLKRRILLENPATYVEFAGNEFHEAEFIREVVLKTGCGLLLDLTNVLVSSVNHHRGSLDYLSRLPLNAVGEIHLAGFSTDRDANGAPLLIDDHGSRVCPTVWDLFRRTIAWLGPTPTLIEWDNNVPPLSDLLAEARHAERGFSRPLHGEIGRRA</sequence>
<protein>
    <submittedName>
        <fullName evidence="2">DUF692 domain-containing protein</fullName>
    </submittedName>
</protein>
<dbReference type="RefSeq" id="WP_024973551.1">
    <property type="nucleotide sequence ID" value="NZ_JACBXL010000028.1"/>
</dbReference>
<dbReference type="PANTHER" id="PTHR42194:SF1">
    <property type="entry name" value="UPF0276 PROTEIN HI_1600"/>
    <property type="match status" value="1"/>
</dbReference>
<dbReference type="EMBL" id="QGBI01000017">
    <property type="protein sequence ID" value="MBX3891715.1"/>
    <property type="molecule type" value="Genomic_DNA"/>
</dbReference>
<accession>A0A9Q3QL48</accession>
<evidence type="ECO:0000313" key="3">
    <source>
        <dbReference type="Proteomes" id="UP001199322"/>
    </source>
</evidence>
<name>A0A9Q3QL48_RALPI</name>
<gene>
    <name evidence="2" type="ORF">DEE74_17780</name>
</gene>
<dbReference type="Proteomes" id="UP001199322">
    <property type="component" value="Unassembled WGS sequence"/>
</dbReference>
<dbReference type="Gene3D" id="3.20.20.150">
    <property type="entry name" value="Divalent-metal-dependent TIM barrel enzymes"/>
    <property type="match status" value="1"/>
</dbReference>
<dbReference type="NCBIfam" id="NF003818">
    <property type="entry name" value="PRK05409.1"/>
    <property type="match status" value="1"/>
</dbReference>
<reference evidence="2" key="1">
    <citation type="submission" date="2018-06" db="EMBL/GenBank/DDBJ databases">
        <authorList>
            <person name="O'Rourke A."/>
        </authorList>
    </citation>
    <scope>NUCLEOTIDE SEQUENCE</scope>
    <source>
        <strain evidence="2">132550021-3</strain>
    </source>
</reference>
<evidence type="ECO:0000313" key="2">
    <source>
        <dbReference type="EMBL" id="MBX3891715.1"/>
    </source>
</evidence>
<dbReference type="PANTHER" id="PTHR42194">
    <property type="entry name" value="UPF0276 PROTEIN HI_1600"/>
    <property type="match status" value="1"/>
</dbReference>